<dbReference type="InterPro" id="IPR036390">
    <property type="entry name" value="WH_DNA-bd_sf"/>
</dbReference>
<comment type="caution">
    <text evidence="5">The sequence shown here is derived from an EMBL/GenBank/DDBJ whole genome shotgun (WGS) entry which is preliminary data.</text>
</comment>
<keyword evidence="3" id="KW-0804">Transcription</keyword>
<proteinExistence type="predicted"/>
<keyword evidence="6" id="KW-1185">Reference proteome</keyword>
<dbReference type="Pfam" id="PF12802">
    <property type="entry name" value="MarR_2"/>
    <property type="match status" value="1"/>
</dbReference>
<name>A0A401J315_SPHXE</name>
<gene>
    <name evidence="5" type="ORF">MBESOW_P2264</name>
</gene>
<accession>A0A401J315</accession>
<sequence length="135" mass="14618">MRNPLEDFVGFHLVRTANMGLRVVNEAYGDLGVRHPDAAVMMVIDANPGITQSSIGRMLKIQRSNMVPIIGRLTERGWIEREQGKGKMIGISLSPAGIEAMDLLRAASQAGEDAIAAKIGPEGYAALHELLRRIG</sequence>
<dbReference type="SUPFAM" id="SSF46785">
    <property type="entry name" value="Winged helix' DNA-binding domain"/>
    <property type="match status" value="1"/>
</dbReference>
<feature type="domain" description="HTH marR-type" evidence="4">
    <location>
        <begin position="1"/>
        <end position="135"/>
    </location>
</feature>
<organism evidence="5 6">
    <name type="scientific">Sphingobium xenophagum</name>
    <dbReference type="NCBI Taxonomy" id="121428"/>
    <lineage>
        <taxon>Bacteria</taxon>
        <taxon>Pseudomonadati</taxon>
        <taxon>Pseudomonadota</taxon>
        <taxon>Alphaproteobacteria</taxon>
        <taxon>Sphingomonadales</taxon>
        <taxon>Sphingomonadaceae</taxon>
        <taxon>Sphingobium</taxon>
    </lineage>
</organism>
<dbReference type="PROSITE" id="PS50995">
    <property type="entry name" value="HTH_MARR_2"/>
    <property type="match status" value="1"/>
</dbReference>
<dbReference type="RefSeq" id="WP_262503594.1">
    <property type="nucleotide sequence ID" value="NZ_BBQY01000011.1"/>
</dbReference>
<reference evidence="5 6" key="1">
    <citation type="submission" date="2014-12" db="EMBL/GenBank/DDBJ databases">
        <title>Whole genome sequencing of Sphingobium xenophagum OW59.</title>
        <authorList>
            <person name="Ohta Y."/>
            <person name="Nishi S."/>
            <person name="Hatada Y."/>
        </authorList>
    </citation>
    <scope>NUCLEOTIDE SEQUENCE [LARGE SCALE GENOMIC DNA]</scope>
    <source>
        <strain evidence="5 6">OW59</strain>
    </source>
</reference>
<dbReference type="EMBL" id="BBQY01000011">
    <property type="protein sequence ID" value="GBH31004.1"/>
    <property type="molecule type" value="Genomic_DNA"/>
</dbReference>
<dbReference type="GO" id="GO:0003700">
    <property type="term" value="F:DNA-binding transcription factor activity"/>
    <property type="evidence" value="ECO:0007669"/>
    <property type="project" value="InterPro"/>
</dbReference>
<dbReference type="AlphaFoldDB" id="A0A401J315"/>
<dbReference type="InterPro" id="IPR036388">
    <property type="entry name" value="WH-like_DNA-bd_sf"/>
</dbReference>
<evidence type="ECO:0000313" key="6">
    <source>
        <dbReference type="Proteomes" id="UP000290975"/>
    </source>
</evidence>
<protein>
    <recommendedName>
        <fullName evidence="4">HTH marR-type domain-containing protein</fullName>
    </recommendedName>
</protein>
<evidence type="ECO:0000256" key="1">
    <source>
        <dbReference type="ARBA" id="ARBA00023015"/>
    </source>
</evidence>
<dbReference type="Gene3D" id="1.10.10.10">
    <property type="entry name" value="Winged helix-like DNA-binding domain superfamily/Winged helix DNA-binding domain"/>
    <property type="match status" value="1"/>
</dbReference>
<dbReference type="InterPro" id="IPR000835">
    <property type="entry name" value="HTH_MarR-typ"/>
</dbReference>
<dbReference type="GO" id="GO:0003677">
    <property type="term" value="F:DNA binding"/>
    <property type="evidence" value="ECO:0007669"/>
    <property type="project" value="UniProtKB-KW"/>
</dbReference>
<dbReference type="SMART" id="SM00347">
    <property type="entry name" value="HTH_MARR"/>
    <property type="match status" value="1"/>
</dbReference>
<dbReference type="PANTHER" id="PTHR42756:SF1">
    <property type="entry name" value="TRANSCRIPTIONAL REPRESSOR OF EMRAB OPERON"/>
    <property type="match status" value="1"/>
</dbReference>
<evidence type="ECO:0000313" key="5">
    <source>
        <dbReference type="EMBL" id="GBH31004.1"/>
    </source>
</evidence>
<keyword evidence="1" id="KW-0805">Transcription regulation</keyword>
<evidence type="ECO:0000259" key="4">
    <source>
        <dbReference type="PROSITE" id="PS50995"/>
    </source>
</evidence>
<dbReference type="PANTHER" id="PTHR42756">
    <property type="entry name" value="TRANSCRIPTIONAL REGULATOR, MARR"/>
    <property type="match status" value="1"/>
</dbReference>
<evidence type="ECO:0000256" key="2">
    <source>
        <dbReference type="ARBA" id="ARBA00023125"/>
    </source>
</evidence>
<keyword evidence="2" id="KW-0238">DNA-binding</keyword>
<dbReference type="Proteomes" id="UP000290975">
    <property type="component" value="Unassembled WGS sequence"/>
</dbReference>
<evidence type="ECO:0000256" key="3">
    <source>
        <dbReference type="ARBA" id="ARBA00023163"/>
    </source>
</evidence>